<evidence type="ECO:0000313" key="3">
    <source>
        <dbReference type="EMBL" id="QIW97041.1"/>
    </source>
</evidence>
<proteinExistence type="predicted"/>
<dbReference type="PANTHER" id="PTHR48081:SF8">
    <property type="entry name" value="ALPHA_BETA HYDROLASE FOLD-3 DOMAIN-CONTAINING PROTEIN-RELATED"/>
    <property type="match status" value="1"/>
</dbReference>
<gene>
    <name evidence="3" type="ORF">AMS68_002559</name>
</gene>
<dbReference type="Proteomes" id="UP000503462">
    <property type="component" value="Chromosome 2"/>
</dbReference>
<reference evidence="3 4" key="1">
    <citation type="journal article" date="2016" name="Sci. Rep.">
        <title>Peltaster fructicola genome reveals evolution from an invasive phytopathogen to an ectophytic parasite.</title>
        <authorList>
            <person name="Xu C."/>
            <person name="Chen H."/>
            <person name="Gleason M.L."/>
            <person name="Xu J.R."/>
            <person name="Liu H."/>
            <person name="Zhang R."/>
            <person name="Sun G."/>
        </authorList>
    </citation>
    <scope>NUCLEOTIDE SEQUENCE [LARGE SCALE GENOMIC DNA]</scope>
    <source>
        <strain evidence="3 4">LNHT1506</strain>
    </source>
</reference>
<evidence type="ECO:0000256" key="1">
    <source>
        <dbReference type="ARBA" id="ARBA00022801"/>
    </source>
</evidence>
<dbReference type="Pfam" id="PF07859">
    <property type="entry name" value="Abhydrolase_3"/>
    <property type="match status" value="1"/>
</dbReference>
<dbReference type="OrthoDB" id="408631at2759"/>
<feature type="domain" description="Alpha/beta hydrolase fold-3" evidence="2">
    <location>
        <begin position="107"/>
        <end position="325"/>
    </location>
</feature>
<organism evidence="3 4">
    <name type="scientific">Peltaster fructicola</name>
    <dbReference type="NCBI Taxonomy" id="286661"/>
    <lineage>
        <taxon>Eukaryota</taxon>
        <taxon>Fungi</taxon>
        <taxon>Dikarya</taxon>
        <taxon>Ascomycota</taxon>
        <taxon>Pezizomycotina</taxon>
        <taxon>Dothideomycetes</taxon>
        <taxon>Dothideomycetes incertae sedis</taxon>
        <taxon>Peltaster</taxon>
    </lineage>
</organism>
<dbReference type="InterPro" id="IPR050300">
    <property type="entry name" value="GDXG_lipolytic_enzyme"/>
</dbReference>
<sequence length="356" mass="39250">MAHITDWMALADPNPEWEAVGIEKMSHRSYTDEIQAVKQMGQRPNLGLFPDIATLRGYIIQSKKQMTATAQPVPGVKETNHQVSVRDGSTITVRVYSPEGKTGCPLVVIFHGGGFCIGGLENEELLCRRAAGVLGCVVVNVDYRLAPEHPFPTPVHDCYDATKWAAANASSIGADPSKGFIVGGTSAGGNLAVLTALQHRDDKLSPPITGCHLMIPTVCTSVAVPDKYKADFRSWDQNEHADILSRKACELFIGNYVPNSEDLKNPLVSPLVWKTGFSSFPNSYFQVCGADPLRDEALIFERLLRVDEKVKTKVDVYQGLPHGFWSIVPTLNVSKKFTDESLEGVRWLLEQYFREC</sequence>
<accession>A0A6H0XQJ6</accession>
<dbReference type="EMBL" id="CP051140">
    <property type="protein sequence ID" value="QIW97041.1"/>
    <property type="molecule type" value="Genomic_DNA"/>
</dbReference>
<dbReference type="SUPFAM" id="SSF53474">
    <property type="entry name" value="alpha/beta-Hydrolases"/>
    <property type="match status" value="1"/>
</dbReference>
<evidence type="ECO:0000259" key="2">
    <source>
        <dbReference type="Pfam" id="PF07859"/>
    </source>
</evidence>
<dbReference type="PANTHER" id="PTHR48081">
    <property type="entry name" value="AB HYDROLASE SUPERFAMILY PROTEIN C4A8.06C"/>
    <property type="match status" value="1"/>
</dbReference>
<name>A0A6H0XQJ6_9PEZI</name>
<evidence type="ECO:0000313" key="4">
    <source>
        <dbReference type="Proteomes" id="UP000503462"/>
    </source>
</evidence>
<dbReference type="InterPro" id="IPR029058">
    <property type="entry name" value="AB_hydrolase_fold"/>
</dbReference>
<dbReference type="Gene3D" id="3.40.50.1820">
    <property type="entry name" value="alpha/beta hydrolase"/>
    <property type="match status" value="1"/>
</dbReference>
<keyword evidence="4" id="KW-1185">Reference proteome</keyword>
<dbReference type="AlphaFoldDB" id="A0A6H0XQJ6"/>
<keyword evidence="1" id="KW-0378">Hydrolase</keyword>
<protein>
    <recommendedName>
        <fullName evidence="2">Alpha/beta hydrolase fold-3 domain-containing protein</fullName>
    </recommendedName>
</protein>
<dbReference type="GO" id="GO:0016787">
    <property type="term" value="F:hydrolase activity"/>
    <property type="evidence" value="ECO:0007669"/>
    <property type="project" value="UniProtKB-KW"/>
</dbReference>
<dbReference type="InterPro" id="IPR013094">
    <property type="entry name" value="AB_hydrolase_3"/>
</dbReference>